<evidence type="ECO:0000313" key="11">
    <source>
        <dbReference type="EMBL" id="KAF7553146.1"/>
    </source>
</evidence>
<accession>A0A9P5HDW4</accession>
<dbReference type="InterPro" id="IPR027417">
    <property type="entry name" value="P-loop_NTPase"/>
</dbReference>
<feature type="transmembrane region" description="Helical" evidence="9">
    <location>
        <begin position="1121"/>
        <end position="1141"/>
    </location>
</feature>
<keyword evidence="5" id="KW-0547">Nucleotide-binding</keyword>
<keyword evidence="6" id="KW-0067">ATP-binding</keyword>
<evidence type="ECO:0000259" key="10">
    <source>
        <dbReference type="PROSITE" id="PS50893"/>
    </source>
</evidence>
<dbReference type="Pfam" id="PF01061">
    <property type="entry name" value="ABC2_membrane"/>
    <property type="match status" value="2"/>
</dbReference>
<dbReference type="InterPro" id="IPR029481">
    <property type="entry name" value="ABC_trans_N"/>
</dbReference>
<evidence type="ECO:0000256" key="1">
    <source>
        <dbReference type="ARBA" id="ARBA00004141"/>
    </source>
</evidence>
<feature type="transmembrane region" description="Helical" evidence="9">
    <location>
        <begin position="698"/>
        <end position="718"/>
    </location>
</feature>
<dbReference type="InterPro" id="IPR034003">
    <property type="entry name" value="ABCG_PDR_2"/>
</dbReference>
<organism evidence="11 12">
    <name type="scientific">Cylindrodendrum hubeiense</name>
    <dbReference type="NCBI Taxonomy" id="595255"/>
    <lineage>
        <taxon>Eukaryota</taxon>
        <taxon>Fungi</taxon>
        <taxon>Dikarya</taxon>
        <taxon>Ascomycota</taxon>
        <taxon>Pezizomycotina</taxon>
        <taxon>Sordariomycetes</taxon>
        <taxon>Hypocreomycetidae</taxon>
        <taxon>Hypocreales</taxon>
        <taxon>Nectriaceae</taxon>
        <taxon>Cylindrodendrum</taxon>
    </lineage>
</organism>
<feature type="domain" description="ABC transporter" evidence="10">
    <location>
        <begin position="102"/>
        <end position="351"/>
    </location>
</feature>
<keyword evidence="7 9" id="KW-1133">Transmembrane helix</keyword>
<dbReference type="Pfam" id="PF06422">
    <property type="entry name" value="PDR_CDR"/>
    <property type="match status" value="2"/>
</dbReference>
<dbReference type="InterPro" id="IPR013525">
    <property type="entry name" value="ABC2_TM"/>
</dbReference>
<protein>
    <recommendedName>
        <fullName evidence="10">ABC transporter domain-containing protein</fullName>
    </recommendedName>
</protein>
<feature type="domain" description="ABC transporter" evidence="10">
    <location>
        <begin position="787"/>
        <end position="1030"/>
    </location>
</feature>
<reference evidence="11" key="1">
    <citation type="submission" date="2020-03" db="EMBL/GenBank/DDBJ databases">
        <title>Draft Genome Sequence of Cylindrodendrum hubeiense.</title>
        <authorList>
            <person name="Buettner E."/>
            <person name="Kellner H."/>
        </authorList>
    </citation>
    <scope>NUCLEOTIDE SEQUENCE</scope>
    <source>
        <strain evidence="11">IHI 201604</strain>
    </source>
</reference>
<keyword evidence="12" id="KW-1185">Reference proteome</keyword>
<dbReference type="InterPro" id="IPR003593">
    <property type="entry name" value="AAA+_ATPase"/>
</dbReference>
<dbReference type="Gene3D" id="3.40.50.300">
    <property type="entry name" value="P-loop containing nucleotide triphosphate hydrolases"/>
    <property type="match status" value="2"/>
</dbReference>
<comment type="subcellular location">
    <subcellularLocation>
        <location evidence="1">Membrane</location>
        <topology evidence="1">Multi-pass membrane protein</topology>
    </subcellularLocation>
</comment>
<dbReference type="PROSITE" id="PS00211">
    <property type="entry name" value="ABC_TRANSPORTER_1"/>
    <property type="match status" value="1"/>
</dbReference>
<evidence type="ECO:0000256" key="2">
    <source>
        <dbReference type="ARBA" id="ARBA00006012"/>
    </source>
</evidence>
<dbReference type="GO" id="GO:0140359">
    <property type="term" value="F:ABC-type transporter activity"/>
    <property type="evidence" value="ECO:0007669"/>
    <property type="project" value="InterPro"/>
</dbReference>
<name>A0A9P5HDW4_9HYPO</name>
<evidence type="ECO:0000313" key="12">
    <source>
        <dbReference type="Proteomes" id="UP000722485"/>
    </source>
</evidence>
<keyword evidence="3" id="KW-0813">Transport</keyword>
<keyword evidence="4 9" id="KW-0812">Transmembrane</keyword>
<dbReference type="SMART" id="SM00382">
    <property type="entry name" value="AAA"/>
    <property type="match status" value="2"/>
</dbReference>
<dbReference type="EMBL" id="JAANBB010000050">
    <property type="protein sequence ID" value="KAF7553146.1"/>
    <property type="molecule type" value="Genomic_DNA"/>
</dbReference>
<evidence type="ECO:0000256" key="9">
    <source>
        <dbReference type="SAM" id="Phobius"/>
    </source>
</evidence>
<dbReference type="OrthoDB" id="245989at2759"/>
<feature type="transmembrane region" description="Helical" evidence="9">
    <location>
        <begin position="592"/>
        <end position="613"/>
    </location>
</feature>
<feature type="transmembrane region" description="Helical" evidence="9">
    <location>
        <begin position="1301"/>
        <end position="1320"/>
    </location>
</feature>
<keyword evidence="8 9" id="KW-0472">Membrane</keyword>
<feature type="transmembrane region" description="Helical" evidence="9">
    <location>
        <begin position="1192"/>
        <end position="1223"/>
    </location>
</feature>
<feature type="transmembrane region" description="Helical" evidence="9">
    <location>
        <begin position="538"/>
        <end position="555"/>
    </location>
</feature>
<dbReference type="Proteomes" id="UP000722485">
    <property type="component" value="Unassembled WGS sequence"/>
</dbReference>
<dbReference type="Pfam" id="PF19055">
    <property type="entry name" value="ABC2_membrane_7"/>
    <property type="match status" value="1"/>
</dbReference>
<dbReference type="InterPro" id="IPR010929">
    <property type="entry name" value="PDR_CDR_ABC"/>
</dbReference>
<dbReference type="InterPro" id="IPR043926">
    <property type="entry name" value="ABCG_dom"/>
</dbReference>
<dbReference type="CDD" id="cd03232">
    <property type="entry name" value="ABCG_PDR_domain2"/>
    <property type="match status" value="1"/>
</dbReference>
<dbReference type="PANTHER" id="PTHR19241">
    <property type="entry name" value="ATP-BINDING CASSETTE TRANSPORTER"/>
    <property type="match status" value="1"/>
</dbReference>
<dbReference type="SUPFAM" id="SSF52540">
    <property type="entry name" value="P-loop containing nucleoside triphosphate hydrolases"/>
    <property type="match status" value="2"/>
</dbReference>
<dbReference type="GO" id="GO:0005524">
    <property type="term" value="F:ATP binding"/>
    <property type="evidence" value="ECO:0007669"/>
    <property type="project" value="UniProtKB-KW"/>
</dbReference>
<comment type="similarity">
    <text evidence="2">Belongs to the ABC transporter superfamily. ABCG family. PDR (TC 3.A.1.205) subfamily.</text>
</comment>
<dbReference type="InterPro" id="IPR003439">
    <property type="entry name" value="ABC_transporter-like_ATP-bd"/>
</dbReference>
<dbReference type="GO" id="GO:0016020">
    <property type="term" value="C:membrane"/>
    <property type="evidence" value="ECO:0007669"/>
    <property type="project" value="UniProtKB-SubCell"/>
</dbReference>
<feature type="transmembrane region" description="Helical" evidence="9">
    <location>
        <begin position="1244"/>
        <end position="1265"/>
    </location>
</feature>
<evidence type="ECO:0000256" key="6">
    <source>
        <dbReference type="ARBA" id="ARBA00022840"/>
    </source>
</evidence>
<feature type="transmembrane region" description="Helical" evidence="9">
    <location>
        <begin position="482"/>
        <end position="505"/>
    </location>
</feature>
<feature type="transmembrane region" description="Helical" evidence="9">
    <location>
        <begin position="449"/>
        <end position="470"/>
    </location>
</feature>
<evidence type="ECO:0000256" key="7">
    <source>
        <dbReference type="ARBA" id="ARBA00022989"/>
    </source>
</evidence>
<sequence length="1425" mass="159126">MKDTHDSIEMLARQVTGETVVADSPEAGTAIAPIKGSKLDPFSPRFDAFQWMKSFVHLFESDPETGPTRSAGVAFRNLSVFGDATDTEFQKTTGNIFLAMASSLVGLVSNSGTKRRQILREFEGIVDPGEMLLVLGPPGSGCSTFLRTISGRAEGLTLSQESHINFRGLTPKQMQSWFRSDLLYNAETDVHLPALTVGNTLEFASLARVPSKIPGGFTKTEFALAYRDAIMATFGITHTVDTKVGDDFIRGVSGGERKRVSIAEAALTGAKLQCWDNSTRGLDSGNAISFCNTLRVQADMMNVAALVAIYQAPQSAYEIYFGRTEDAKKYFEDLGFHCPERQTTADFLTSMTAPHERRLKPGFESAAPYTPEEFAARWKASAECAALNGELDRYDDEHPSEVRLDEFSQSRRAELKTSQRLKSPFTLSYREQVQLCLWRGWKRLLADPVFTIAQLVFNIAMGLILGSGFYDLPFNTDSFYHRGAVVFFGLLFNAFASELEVLTLYHQRPVVEKHHQYAFYHQSAEAISSYLMELPYKITNAITFNTLVYFLANLRREPGHYFFYILTNFLLTLSMSGLYRTIASVARTSHQALVPVALITIGVMIYTGFTIPADYLPGWSRWMGYIDPIGYAFEALLANEFHGRQFPCATLIPSGGDYDKLPASDRVCAVVGAVDGQSTVSGDRYIELSYDFHYSHKWRNIGILCGFASLFYCTYIIAAEYARPPKGKGEILVFRRSKMPSHLKSARKDIENQASEWPVVEKVSAIARSKEDDDVQLSPRMLQKPIFHWEDLCFDLTVNGKDRRILNHVDGWVQPGTITALMGASGAGKTTLLDALATRLNIGVLSGDTMVNGKPTDASFSHQVGYAQQQDLHLNTSTVREALEFSALLRQSAEIPRAEKLAYVDEVIGLLEMETFADAIIGAPGEGLNVEQRKRLTIGVELAARPQLLVFLDEPTSGLDSQTSWSVCDLIQKLARSGQAILCTIHQPSAMLFSRFDRLLLLQPGGKTVYFGDIGNESRKVIEYFEKHGAPRCPSTENPAEWILDVTLPSADGPDWSETWRSSGEYAAVKLELTRLRGLGSSNATEVGGFQSQHHEFVCPFWTQLWEVFFRTAKHFWRSPTYLWSKLSVTILFALFLGFSFTDSDLSLQGMKNQLYAFFMGFLILQPYNKQLMPFFTPQRSLYEAREGPSKIYHWVVFILSQVMVEFIWNTLGAVLFFFCWYYPVGFPSSTSDDASIRGFTTFLFIWQLLLWISTLSQAVIAPLVSAELAAVPATFIGILSMAFCGVGIMREQLPAIWADFVYYVSPMTYLASGVLSTVLHDANVTCSASEIVGIPAQAGMLCEQFLGPFIEGAGGVLVDTGSSDVCGWCAMTTSDDYLETFNIYYSQRWRNFGLLWAYIVFNVFLTLGFYYWARVPKKQSPKQK</sequence>
<proteinExistence type="inferred from homology"/>
<dbReference type="Pfam" id="PF14510">
    <property type="entry name" value="ABC_trans_N"/>
    <property type="match status" value="1"/>
</dbReference>
<comment type="caution">
    <text evidence="11">The sequence shown here is derived from an EMBL/GenBank/DDBJ whole genome shotgun (WGS) entry which is preliminary data.</text>
</comment>
<feature type="transmembrane region" description="Helical" evidence="9">
    <location>
        <begin position="561"/>
        <end position="580"/>
    </location>
</feature>
<feature type="transmembrane region" description="Helical" evidence="9">
    <location>
        <begin position="1396"/>
        <end position="1414"/>
    </location>
</feature>
<evidence type="ECO:0000256" key="5">
    <source>
        <dbReference type="ARBA" id="ARBA00022741"/>
    </source>
</evidence>
<gene>
    <name evidence="11" type="ORF">G7Z17_g3859</name>
</gene>
<dbReference type="GO" id="GO:0016887">
    <property type="term" value="F:ATP hydrolysis activity"/>
    <property type="evidence" value="ECO:0007669"/>
    <property type="project" value="InterPro"/>
</dbReference>
<dbReference type="FunFam" id="3.40.50.300:FF:000054">
    <property type="entry name" value="ABC multidrug transporter atrF"/>
    <property type="match status" value="1"/>
</dbReference>
<evidence type="ECO:0000256" key="4">
    <source>
        <dbReference type="ARBA" id="ARBA00022692"/>
    </source>
</evidence>
<evidence type="ECO:0000256" key="3">
    <source>
        <dbReference type="ARBA" id="ARBA00022448"/>
    </source>
</evidence>
<dbReference type="InterPro" id="IPR017871">
    <property type="entry name" value="ABC_transporter-like_CS"/>
</dbReference>
<dbReference type="Pfam" id="PF00005">
    <property type="entry name" value="ABC_tran"/>
    <property type="match status" value="2"/>
</dbReference>
<feature type="transmembrane region" description="Helical" evidence="9">
    <location>
        <begin position="1271"/>
        <end position="1289"/>
    </location>
</feature>
<dbReference type="PROSITE" id="PS50893">
    <property type="entry name" value="ABC_TRANSPORTER_2"/>
    <property type="match status" value="2"/>
</dbReference>
<evidence type="ECO:0000256" key="8">
    <source>
        <dbReference type="ARBA" id="ARBA00023136"/>
    </source>
</evidence>